<protein>
    <submittedName>
        <fullName evidence="2">Uncharacterized protein</fullName>
    </submittedName>
</protein>
<proteinExistence type="predicted"/>
<dbReference type="Proteomes" id="UP001341840">
    <property type="component" value="Unassembled WGS sequence"/>
</dbReference>
<evidence type="ECO:0000313" key="3">
    <source>
        <dbReference type="Proteomes" id="UP001341840"/>
    </source>
</evidence>
<feature type="region of interest" description="Disordered" evidence="1">
    <location>
        <begin position="53"/>
        <end position="76"/>
    </location>
</feature>
<organism evidence="2 3">
    <name type="scientific">Stylosanthes scabra</name>
    <dbReference type="NCBI Taxonomy" id="79078"/>
    <lineage>
        <taxon>Eukaryota</taxon>
        <taxon>Viridiplantae</taxon>
        <taxon>Streptophyta</taxon>
        <taxon>Embryophyta</taxon>
        <taxon>Tracheophyta</taxon>
        <taxon>Spermatophyta</taxon>
        <taxon>Magnoliopsida</taxon>
        <taxon>eudicotyledons</taxon>
        <taxon>Gunneridae</taxon>
        <taxon>Pentapetalae</taxon>
        <taxon>rosids</taxon>
        <taxon>fabids</taxon>
        <taxon>Fabales</taxon>
        <taxon>Fabaceae</taxon>
        <taxon>Papilionoideae</taxon>
        <taxon>50 kb inversion clade</taxon>
        <taxon>dalbergioids sensu lato</taxon>
        <taxon>Dalbergieae</taxon>
        <taxon>Pterocarpus clade</taxon>
        <taxon>Stylosanthes</taxon>
    </lineage>
</organism>
<gene>
    <name evidence="2" type="ORF">PIB30_038816</name>
</gene>
<accession>A0ABU6RE86</accession>
<reference evidence="2 3" key="1">
    <citation type="journal article" date="2023" name="Plants (Basel)">
        <title>Bridging the Gap: Combining Genomics and Transcriptomics Approaches to Understand Stylosanthes scabra, an Orphan Legume from the Brazilian Caatinga.</title>
        <authorList>
            <person name="Ferreira-Neto J.R.C."/>
            <person name="da Silva M.D."/>
            <person name="Binneck E."/>
            <person name="de Melo N.F."/>
            <person name="da Silva R.H."/>
            <person name="de Melo A.L.T.M."/>
            <person name="Pandolfi V."/>
            <person name="Bustamante F.O."/>
            <person name="Brasileiro-Vidal A.C."/>
            <person name="Benko-Iseppon A.M."/>
        </authorList>
    </citation>
    <scope>NUCLEOTIDE SEQUENCE [LARGE SCALE GENOMIC DNA]</scope>
    <source>
        <tissue evidence="2">Leaves</tissue>
    </source>
</reference>
<name>A0ABU6RE86_9FABA</name>
<comment type="caution">
    <text evidence="2">The sequence shown here is derived from an EMBL/GenBank/DDBJ whole genome shotgun (WGS) entry which is preliminary data.</text>
</comment>
<dbReference type="EMBL" id="JASCZI010030410">
    <property type="protein sequence ID" value="MED6122336.1"/>
    <property type="molecule type" value="Genomic_DNA"/>
</dbReference>
<evidence type="ECO:0000256" key="1">
    <source>
        <dbReference type="SAM" id="MobiDB-lite"/>
    </source>
</evidence>
<keyword evidence="3" id="KW-1185">Reference proteome</keyword>
<evidence type="ECO:0000313" key="2">
    <source>
        <dbReference type="EMBL" id="MED6122336.1"/>
    </source>
</evidence>
<sequence length="161" mass="18447">MLRPLYKAAKSGIELTKPSSFSIFCILGPQKLFPSLCDIMALRRCSRKQAREDVRGEQADEAGPEAQAGQLPQEEEDLHRLNRAHNSKADLYMNKIRGRVKLKQKPWTLPRILHTLGRMNIKRGRYEKQDDHGEGYSPITIPKILVTSILTEYIVNRLQLP</sequence>